<evidence type="ECO:0000313" key="3">
    <source>
        <dbReference type="EMBL" id="QDO96975.1"/>
    </source>
</evidence>
<keyword evidence="1" id="KW-0732">Signal</keyword>
<keyword evidence="4" id="KW-1185">Reference proteome</keyword>
<organism evidence="3 4">
    <name type="scientific">Ferrovibrio terrae</name>
    <dbReference type="NCBI Taxonomy" id="2594003"/>
    <lineage>
        <taxon>Bacteria</taxon>
        <taxon>Pseudomonadati</taxon>
        <taxon>Pseudomonadota</taxon>
        <taxon>Alphaproteobacteria</taxon>
        <taxon>Rhodospirillales</taxon>
        <taxon>Rhodospirillaceae</taxon>
        <taxon>Ferrovibrio</taxon>
    </lineage>
</organism>
<dbReference type="Pfam" id="PF02836">
    <property type="entry name" value="Glyco_hydro_2_C"/>
    <property type="match status" value="1"/>
</dbReference>
<dbReference type="EMBL" id="CP041636">
    <property type="protein sequence ID" value="QDO96975.1"/>
    <property type="molecule type" value="Genomic_DNA"/>
</dbReference>
<dbReference type="OrthoDB" id="9758603at2"/>
<dbReference type="Proteomes" id="UP000317496">
    <property type="component" value="Chromosome"/>
</dbReference>
<feature type="signal peptide" evidence="1">
    <location>
        <begin position="1"/>
        <end position="28"/>
    </location>
</feature>
<evidence type="ECO:0000313" key="4">
    <source>
        <dbReference type="Proteomes" id="UP000317496"/>
    </source>
</evidence>
<proteinExistence type="predicted"/>
<dbReference type="SUPFAM" id="SSF51445">
    <property type="entry name" value="(Trans)glycosidases"/>
    <property type="match status" value="1"/>
</dbReference>
<protein>
    <submittedName>
        <fullName evidence="3">Glycosyl hydrolase</fullName>
    </submittedName>
</protein>
<dbReference type="GO" id="GO:0004553">
    <property type="term" value="F:hydrolase activity, hydrolyzing O-glycosyl compounds"/>
    <property type="evidence" value="ECO:0007669"/>
    <property type="project" value="InterPro"/>
</dbReference>
<reference evidence="3 4" key="1">
    <citation type="submission" date="2019-07" db="EMBL/GenBank/DDBJ databases">
        <title>Genome sequencing for Ferrovibrio sp. K5.</title>
        <authorList>
            <person name="Park S.-J."/>
        </authorList>
    </citation>
    <scope>NUCLEOTIDE SEQUENCE [LARGE SCALE GENOMIC DNA]</scope>
    <source>
        <strain evidence="3 4">K5</strain>
    </source>
</reference>
<dbReference type="InterPro" id="IPR017853">
    <property type="entry name" value="GH"/>
</dbReference>
<dbReference type="GO" id="GO:0005975">
    <property type="term" value="P:carbohydrate metabolic process"/>
    <property type="evidence" value="ECO:0007669"/>
    <property type="project" value="InterPro"/>
</dbReference>
<feature type="domain" description="Glycoside hydrolase family 2 catalytic" evidence="2">
    <location>
        <begin position="69"/>
        <end position="170"/>
    </location>
</feature>
<evidence type="ECO:0000256" key="1">
    <source>
        <dbReference type="SAM" id="SignalP"/>
    </source>
</evidence>
<dbReference type="KEGG" id="fer:FNB15_06675"/>
<dbReference type="RefSeq" id="WP_144067956.1">
    <property type="nucleotide sequence ID" value="NZ_CP041636.1"/>
</dbReference>
<evidence type="ECO:0000259" key="2">
    <source>
        <dbReference type="Pfam" id="PF02836"/>
    </source>
</evidence>
<name>A0A516GZQ0_9PROT</name>
<feature type="chain" id="PRO_5021749731" evidence="1">
    <location>
        <begin position="29"/>
        <end position="416"/>
    </location>
</feature>
<dbReference type="Gene3D" id="3.20.20.80">
    <property type="entry name" value="Glycosidases"/>
    <property type="match status" value="1"/>
</dbReference>
<dbReference type="AlphaFoldDB" id="A0A516GZQ0"/>
<gene>
    <name evidence="3" type="ORF">FNB15_06675</name>
</gene>
<dbReference type="InterPro" id="IPR006103">
    <property type="entry name" value="Glyco_hydro_2_cat"/>
</dbReference>
<sequence>MLRSAFTAALFALSVAAALLPAASPVSAATVEVQGDAITVGGKPFAVVGAAGQTRFGLLKQLGATTVRTYGDETGFVLDEAQKAGLKVIAGFWLEHPRRGFSYTDLAKVGPQLQRLTEFVNRHKNHPALLMWGLGNEVEADVADDAHVWSGIEEAAKVVRRLDPNHPTMAVLAEAGNEKVVRFRRHAPSIQVLGVNSYGEALPSLPDRVRAQGWKGPLIITEMGPIGQWQAPRTPWGAAIEPSSDEKAAMLSRWFSALQPKVQGYIVFYWGQKQEVTPTWHSLLLQGGEYTRTAEAMAAAWGGNTPQGNRAPRISLFRLPQGNEWNRDQSIRAEIAVDDPDNDPFGVVWQVMAESSDLKTWGDAEQPPPVFPQAVRDPGPKGATIAGLQPGNYRLFVTARDGKGAAATANLPFRVR</sequence>
<keyword evidence="3" id="KW-0378">Hydrolase</keyword>
<accession>A0A516GZQ0</accession>